<dbReference type="InterPro" id="IPR035434">
    <property type="entry name" value="GCL_bact_plant"/>
</dbReference>
<sequence length="453" mass="48164">MYEGATNMTAVTEPDQVRALLAAMLVPAASCPGPGAVGLESEHFVVHVDAHGAPVGRADLSTMTAVLDEHPALDPEPPSATSLTGWRTADGARLLPEPGAQLEFAGPPAWTAAAALGSMSNAIGDIATVLDSRGLALVSAGLDVWHPAGSVRQQLACPRYPAMHDYFARRGPHGRTMMTHTASLQVNLDLGTGSQPVDRWATALLASPLTTATFACSPAAGAVNGRALAWQWLDPTRTGVPAAFVAGEDDPVRALCAQALAADVLLFHAAEDTVPGEPGFTLERWITDGHPVHGRPTTADVAYHLTTLFPEVRLRGFLEIRSVDALPERWRAVPVVLLAGLLYDDRTLDGVRALLEPQRSRLPELLQRAAHLGVADGELCAMAVEVWTMAAEGAARLGPAFLDAADIRRTERFLDRFTLRGRTPADELRERFVDGPAAALDWAREPVGTLTLC</sequence>
<dbReference type="PANTHER" id="PTHR34378:SF1">
    <property type="entry name" value="GLUTAMATE--CYSTEINE LIGASE, CHLOROPLASTIC"/>
    <property type="match status" value="1"/>
</dbReference>
<dbReference type="AlphaFoldDB" id="A0A346Y265"/>
<dbReference type="PANTHER" id="PTHR34378">
    <property type="entry name" value="GLUTAMATE--CYSTEINE LIGASE, CHLOROPLASTIC"/>
    <property type="match status" value="1"/>
</dbReference>
<keyword evidence="3" id="KW-0547">Nucleotide-binding</keyword>
<dbReference type="SUPFAM" id="SSF55931">
    <property type="entry name" value="Glutamine synthetase/guanido kinase"/>
    <property type="match status" value="1"/>
</dbReference>
<evidence type="ECO:0000256" key="1">
    <source>
        <dbReference type="ARBA" id="ARBA00012220"/>
    </source>
</evidence>
<evidence type="ECO:0000313" key="7">
    <source>
        <dbReference type="Proteomes" id="UP000264006"/>
    </source>
</evidence>
<comment type="catalytic activity">
    <reaction evidence="5">
        <text>L-cysteine + L-glutamate + ATP = gamma-L-glutamyl-L-cysteine + ADP + phosphate + H(+)</text>
        <dbReference type="Rhea" id="RHEA:13285"/>
        <dbReference type="ChEBI" id="CHEBI:15378"/>
        <dbReference type="ChEBI" id="CHEBI:29985"/>
        <dbReference type="ChEBI" id="CHEBI:30616"/>
        <dbReference type="ChEBI" id="CHEBI:35235"/>
        <dbReference type="ChEBI" id="CHEBI:43474"/>
        <dbReference type="ChEBI" id="CHEBI:58173"/>
        <dbReference type="ChEBI" id="CHEBI:456216"/>
        <dbReference type="EC" id="6.3.2.2"/>
    </reaction>
</comment>
<evidence type="ECO:0000256" key="2">
    <source>
        <dbReference type="ARBA" id="ARBA00022598"/>
    </source>
</evidence>
<dbReference type="Gene3D" id="3.30.590.20">
    <property type="match status" value="1"/>
</dbReference>
<evidence type="ECO:0000256" key="3">
    <source>
        <dbReference type="ARBA" id="ARBA00022741"/>
    </source>
</evidence>
<dbReference type="Proteomes" id="UP000264006">
    <property type="component" value="Chromosome"/>
</dbReference>
<protein>
    <recommendedName>
        <fullName evidence="1">glutamate--cysteine ligase</fullName>
        <ecNumber evidence="1">6.3.2.2</ecNumber>
    </recommendedName>
</protein>
<dbReference type="InterPro" id="IPR006336">
    <property type="entry name" value="GCS2"/>
</dbReference>
<accession>A0A346Y265</accession>
<dbReference type="GO" id="GO:0006750">
    <property type="term" value="P:glutathione biosynthetic process"/>
    <property type="evidence" value="ECO:0007669"/>
    <property type="project" value="InterPro"/>
</dbReference>
<dbReference type="Pfam" id="PF04107">
    <property type="entry name" value="GCS2"/>
    <property type="match status" value="1"/>
</dbReference>
<evidence type="ECO:0000256" key="4">
    <source>
        <dbReference type="ARBA" id="ARBA00022840"/>
    </source>
</evidence>
<dbReference type="KEGG" id="euz:DVS28_a3890"/>
<organism evidence="6 7">
    <name type="scientific">Euzebya pacifica</name>
    <dbReference type="NCBI Taxonomy" id="1608957"/>
    <lineage>
        <taxon>Bacteria</taxon>
        <taxon>Bacillati</taxon>
        <taxon>Actinomycetota</taxon>
        <taxon>Nitriliruptoria</taxon>
        <taxon>Euzebyales</taxon>
    </lineage>
</organism>
<evidence type="ECO:0000313" key="6">
    <source>
        <dbReference type="EMBL" id="AXV08562.1"/>
    </source>
</evidence>
<dbReference type="EMBL" id="CP031165">
    <property type="protein sequence ID" value="AXV08562.1"/>
    <property type="molecule type" value="Genomic_DNA"/>
</dbReference>
<dbReference type="GO" id="GO:0005524">
    <property type="term" value="F:ATP binding"/>
    <property type="evidence" value="ECO:0007669"/>
    <property type="project" value="UniProtKB-KW"/>
</dbReference>
<keyword evidence="4" id="KW-0067">ATP-binding</keyword>
<dbReference type="GO" id="GO:0004357">
    <property type="term" value="F:glutamate-cysteine ligase activity"/>
    <property type="evidence" value="ECO:0007669"/>
    <property type="project" value="UniProtKB-EC"/>
</dbReference>
<evidence type="ECO:0000256" key="5">
    <source>
        <dbReference type="ARBA" id="ARBA00048819"/>
    </source>
</evidence>
<dbReference type="OrthoDB" id="9780152at2"/>
<keyword evidence="7" id="KW-1185">Reference proteome</keyword>
<dbReference type="InterPro" id="IPR014746">
    <property type="entry name" value="Gln_synth/guanido_kin_cat_dom"/>
</dbReference>
<name>A0A346Y265_9ACTN</name>
<gene>
    <name evidence="6" type="ORF">DVS28_a3890</name>
</gene>
<dbReference type="EC" id="6.3.2.2" evidence="1"/>
<keyword evidence="2 6" id="KW-0436">Ligase</keyword>
<reference evidence="6 7" key="1">
    <citation type="submission" date="2018-09" db="EMBL/GenBank/DDBJ databases">
        <title>Complete genome sequence of Euzebya sp. DY32-46 isolated from seawater of Pacific Ocean.</title>
        <authorList>
            <person name="Xu L."/>
            <person name="Wu Y.-H."/>
            <person name="Xu X.-W."/>
        </authorList>
    </citation>
    <scope>NUCLEOTIDE SEQUENCE [LARGE SCALE GENOMIC DNA]</scope>
    <source>
        <strain evidence="6 7">DY32-46</strain>
    </source>
</reference>
<proteinExistence type="predicted"/>